<sequence length="85" mass="9019">MGPCAAVLRAEEGADRADAAAMGEGGWLVGGCAPTSCLGVARWDRSGNGGDEAILRCYRLVLSRELPWGISAFVSVHPWKYRAPE</sequence>
<keyword evidence="2" id="KW-1185">Reference proteome</keyword>
<evidence type="ECO:0000313" key="2">
    <source>
        <dbReference type="Proteomes" id="UP000636709"/>
    </source>
</evidence>
<organism evidence="1 2">
    <name type="scientific">Digitaria exilis</name>
    <dbReference type="NCBI Taxonomy" id="1010633"/>
    <lineage>
        <taxon>Eukaryota</taxon>
        <taxon>Viridiplantae</taxon>
        <taxon>Streptophyta</taxon>
        <taxon>Embryophyta</taxon>
        <taxon>Tracheophyta</taxon>
        <taxon>Spermatophyta</taxon>
        <taxon>Magnoliopsida</taxon>
        <taxon>Liliopsida</taxon>
        <taxon>Poales</taxon>
        <taxon>Poaceae</taxon>
        <taxon>PACMAD clade</taxon>
        <taxon>Panicoideae</taxon>
        <taxon>Panicodae</taxon>
        <taxon>Paniceae</taxon>
        <taxon>Anthephorinae</taxon>
        <taxon>Digitaria</taxon>
    </lineage>
</organism>
<proteinExistence type="predicted"/>
<accession>A0A835AYK1</accession>
<protein>
    <submittedName>
        <fullName evidence="1">Uncharacterized protein</fullName>
    </submittedName>
</protein>
<comment type="caution">
    <text evidence="1">The sequence shown here is derived from an EMBL/GenBank/DDBJ whole genome shotgun (WGS) entry which is preliminary data.</text>
</comment>
<evidence type="ECO:0000313" key="1">
    <source>
        <dbReference type="EMBL" id="KAF8677937.1"/>
    </source>
</evidence>
<dbReference type="EMBL" id="JACEFO010002137">
    <property type="protein sequence ID" value="KAF8677937.1"/>
    <property type="molecule type" value="Genomic_DNA"/>
</dbReference>
<dbReference type="Proteomes" id="UP000636709">
    <property type="component" value="Unassembled WGS sequence"/>
</dbReference>
<dbReference type="AlphaFoldDB" id="A0A835AYK1"/>
<name>A0A835AYK1_9POAL</name>
<gene>
    <name evidence="1" type="ORF">HU200_046293</name>
</gene>
<reference evidence="1" key="1">
    <citation type="submission" date="2020-07" db="EMBL/GenBank/DDBJ databases">
        <title>Genome sequence and genetic diversity analysis of an under-domesticated orphan crop, white fonio (Digitaria exilis).</title>
        <authorList>
            <person name="Bennetzen J.L."/>
            <person name="Chen S."/>
            <person name="Ma X."/>
            <person name="Wang X."/>
            <person name="Yssel A.E.J."/>
            <person name="Chaluvadi S.R."/>
            <person name="Johnson M."/>
            <person name="Gangashetty P."/>
            <person name="Hamidou F."/>
            <person name="Sanogo M.D."/>
            <person name="Zwaenepoel A."/>
            <person name="Wallace J."/>
            <person name="Van De Peer Y."/>
            <person name="Van Deynze A."/>
        </authorList>
    </citation>
    <scope>NUCLEOTIDE SEQUENCE</scope>
    <source>
        <tissue evidence="1">Leaves</tissue>
    </source>
</reference>